<keyword evidence="1" id="KW-0175">Coiled coil</keyword>
<sequence>MKNFFALLIFAAAVGGWYLYDQHSKGQKQIADLSQTLPGYEQNVLTRRADLQTYVSLLELQQKVQAKRGEIAAIQEKERLLKDTLSRLSKERVDIINRDRQAQVGRIIPELTLLDGRKLAQVRILKVEDSGLSISLTSGVQKLLPSDLPADLRKTLHYP</sequence>
<evidence type="ECO:0000256" key="1">
    <source>
        <dbReference type="SAM" id="Coils"/>
    </source>
</evidence>
<dbReference type="Proteomes" id="UP000534294">
    <property type="component" value="Unassembled WGS sequence"/>
</dbReference>
<dbReference type="RefSeq" id="WP_184207417.1">
    <property type="nucleotide sequence ID" value="NZ_JACHIF010000003.1"/>
</dbReference>
<feature type="coiled-coil region" evidence="1">
    <location>
        <begin position="57"/>
        <end position="91"/>
    </location>
</feature>
<dbReference type="AlphaFoldDB" id="A0A7W7YJP1"/>
<gene>
    <name evidence="2" type="ORF">HNQ64_001720</name>
</gene>
<dbReference type="EMBL" id="JACHIF010000003">
    <property type="protein sequence ID" value="MBB5037471.1"/>
    <property type="molecule type" value="Genomic_DNA"/>
</dbReference>
<organism evidence="2 3">
    <name type="scientific">Prosthecobacter dejongeii</name>
    <dbReference type="NCBI Taxonomy" id="48465"/>
    <lineage>
        <taxon>Bacteria</taxon>
        <taxon>Pseudomonadati</taxon>
        <taxon>Verrucomicrobiota</taxon>
        <taxon>Verrucomicrobiia</taxon>
        <taxon>Verrucomicrobiales</taxon>
        <taxon>Verrucomicrobiaceae</taxon>
        <taxon>Prosthecobacter</taxon>
    </lineage>
</organism>
<protein>
    <submittedName>
        <fullName evidence="2">Uncharacterized protein</fullName>
    </submittedName>
</protein>
<evidence type="ECO:0000313" key="2">
    <source>
        <dbReference type="EMBL" id="MBB5037471.1"/>
    </source>
</evidence>
<evidence type="ECO:0000313" key="3">
    <source>
        <dbReference type="Proteomes" id="UP000534294"/>
    </source>
</evidence>
<proteinExistence type="predicted"/>
<comment type="caution">
    <text evidence="2">The sequence shown here is derived from an EMBL/GenBank/DDBJ whole genome shotgun (WGS) entry which is preliminary data.</text>
</comment>
<keyword evidence="3" id="KW-1185">Reference proteome</keyword>
<reference evidence="2 3" key="1">
    <citation type="submission" date="2020-08" db="EMBL/GenBank/DDBJ databases">
        <title>Genomic Encyclopedia of Type Strains, Phase IV (KMG-IV): sequencing the most valuable type-strain genomes for metagenomic binning, comparative biology and taxonomic classification.</title>
        <authorList>
            <person name="Goeker M."/>
        </authorList>
    </citation>
    <scope>NUCLEOTIDE SEQUENCE [LARGE SCALE GENOMIC DNA]</scope>
    <source>
        <strain evidence="2 3">DSM 12251</strain>
    </source>
</reference>
<name>A0A7W7YJP1_9BACT</name>
<accession>A0A7W7YJP1</accession>